<accession>A0A1H3HYY4</accession>
<name>A0A1H3HYY4_9BACI</name>
<dbReference type="SUPFAM" id="SSF53254">
    <property type="entry name" value="Phosphoglycerate mutase-like"/>
    <property type="match status" value="1"/>
</dbReference>
<dbReference type="InterPro" id="IPR001345">
    <property type="entry name" value="PG/BPGM_mutase_AS"/>
</dbReference>
<keyword evidence="3" id="KW-1185">Reference proteome</keyword>
<keyword evidence="1" id="KW-0378">Hydrolase</keyword>
<evidence type="ECO:0000313" key="3">
    <source>
        <dbReference type="Proteomes" id="UP000198647"/>
    </source>
</evidence>
<dbReference type="InterPro" id="IPR051695">
    <property type="entry name" value="Phosphoglycerate_Mutase"/>
</dbReference>
<organism evidence="2 3">
    <name type="scientific">Salimicrobium album</name>
    <dbReference type="NCBI Taxonomy" id="50717"/>
    <lineage>
        <taxon>Bacteria</taxon>
        <taxon>Bacillati</taxon>
        <taxon>Bacillota</taxon>
        <taxon>Bacilli</taxon>
        <taxon>Bacillales</taxon>
        <taxon>Bacillaceae</taxon>
        <taxon>Salimicrobium</taxon>
    </lineage>
</organism>
<dbReference type="Gene3D" id="3.40.50.1240">
    <property type="entry name" value="Phosphoglycerate mutase-like"/>
    <property type="match status" value="1"/>
</dbReference>
<dbReference type="SMART" id="SM00855">
    <property type="entry name" value="PGAM"/>
    <property type="match status" value="1"/>
</dbReference>
<reference evidence="2 3" key="1">
    <citation type="submission" date="2016-10" db="EMBL/GenBank/DDBJ databases">
        <authorList>
            <person name="Varghese N."/>
            <person name="Submissions S."/>
        </authorList>
    </citation>
    <scope>NUCLEOTIDE SEQUENCE [LARGE SCALE GENOMIC DNA]</scope>
    <source>
        <strain evidence="2 3">DSM 20748</strain>
    </source>
</reference>
<dbReference type="InterPro" id="IPR029033">
    <property type="entry name" value="His_PPase_superfam"/>
</dbReference>
<dbReference type="InterPro" id="IPR013078">
    <property type="entry name" value="His_Pase_superF_clade-1"/>
</dbReference>
<dbReference type="PROSITE" id="PS00175">
    <property type="entry name" value="PG_MUTASE"/>
    <property type="match status" value="1"/>
</dbReference>
<sequence length="189" mass="21645">MTSICLVRHGETMWNREKKLQGGTDIPLNYTGVEQAKLCRDYLRDDEWDVLVTSPLERAKHTAEIIGEGHNLPLTVMEELRERHFGEAEGMREEERLAAYPDKQYPGQEDKEVFINRVMTGVHRLTEEFPDRRVLLVAHGAVINAILTEISGGKIGADRFKLLNGCLTNIEFMEGVWKVHDYNQVTHLS</sequence>
<dbReference type="PANTHER" id="PTHR46517:SF1">
    <property type="entry name" value="FRUCTOSE-2,6-BISPHOSPHATASE TIGAR"/>
    <property type="match status" value="1"/>
</dbReference>
<proteinExistence type="predicted"/>
<dbReference type="PANTHER" id="PTHR46517">
    <property type="entry name" value="FRUCTOSE-2,6-BISPHOSPHATASE TIGAR"/>
    <property type="match status" value="1"/>
</dbReference>
<dbReference type="CDD" id="cd07067">
    <property type="entry name" value="HP_PGM_like"/>
    <property type="match status" value="1"/>
</dbReference>
<comment type="caution">
    <text evidence="2">The sequence shown here is derived from an EMBL/GenBank/DDBJ whole genome shotgun (WGS) entry which is preliminary data.</text>
</comment>
<evidence type="ECO:0000313" key="2">
    <source>
        <dbReference type="EMBL" id="SDY20592.1"/>
    </source>
</evidence>
<gene>
    <name evidence="2" type="ORF">SAMN04488081_2337</name>
</gene>
<dbReference type="Pfam" id="PF00300">
    <property type="entry name" value="His_Phos_1"/>
    <property type="match status" value="1"/>
</dbReference>
<dbReference type="EMBL" id="FNOS01000006">
    <property type="protein sequence ID" value="SDY20592.1"/>
    <property type="molecule type" value="Genomic_DNA"/>
</dbReference>
<dbReference type="RefSeq" id="WP_093107893.1">
    <property type="nucleotide sequence ID" value="NZ_FNOS01000006.1"/>
</dbReference>
<dbReference type="Proteomes" id="UP000198647">
    <property type="component" value="Unassembled WGS sequence"/>
</dbReference>
<protein>
    <submittedName>
        <fullName evidence="2">Uncharacterized phosphatase</fullName>
    </submittedName>
</protein>
<evidence type="ECO:0000256" key="1">
    <source>
        <dbReference type="ARBA" id="ARBA00022801"/>
    </source>
</evidence>